<name>A0A165QLL0_9APHY</name>
<organism evidence="3 4">
    <name type="scientific">Daedalea quercina L-15889</name>
    <dbReference type="NCBI Taxonomy" id="1314783"/>
    <lineage>
        <taxon>Eukaryota</taxon>
        <taxon>Fungi</taxon>
        <taxon>Dikarya</taxon>
        <taxon>Basidiomycota</taxon>
        <taxon>Agaricomycotina</taxon>
        <taxon>Agaricomycetes</taxon>
        <taxon>Polyporales</taxon>
        <taxon>Fomitopsis</taxon>
    </lineage>
</organism>
<gene>
    <name evidence="3" type="ORF">DAEQUDRAFT_246059</name>
</gene>
<keyword evidence="2" id="KW-0732">Signal</keyword>
<accession>A0A165QLL0</accession>
<evidence type="ECO:0000313" key="4">
    <source>
        <dbReference type="Proteomes" id="UP000076727"/>
    </source>
</evidence>
<dbReference type="EMBL" id="KV429056">
    <property type="protein sequence ID" value="KZT69632.1"/>
    <property type="molecule type" value="Genomic_DNA"/>
</dbReference>
<sequence length="70" mass="7702">MSRLPLQGLFPWSLSSLLTHSIAGCQFQVVITIRLRILSQAMSYHGVAVGRQSRSDSRTGRDVSAMSNPK</sequence>
<keyword evidence="4" id="KW-1185">Reference proteome</keyword>
<feature type="chain" id="PRO_5007865150" description="Secreted protein" evidence="2">
    <location>
        <begin position="25"/>
        <end position="70"/>
    </location>
</feature>
<evidence type="ECO:0008006" key="5">
    <source>
        <dbReference type="Google" id="ProtNLM"/>
    </source>
</evidence>
<reference evidence="3 4" key="1">
    <citation type="journal article" date="2016" name="Mol. Biol. Evol.">
        <title>Comparative Genomics of Early-Diverging Mushroom-Forming Fungi Provides Insights into the Origins of Lignocellulose Decay Capabilities.</title>
        <authorList>
            <person name="Nagy L.G."/>
            <person name="Riley R."/>
            <person name="Tritt A."/>
            <person name="Adam C."/>
            <person name="Daum C."/>
            <person name="Floudas D."/>
            <person name="Sun H."/>
            <person name="Yadav J.S."/>
            <person name="Pangilinan J."/>
            <person name="Larsson K.H."/>
            <person name="Matsuura K."/>
            <person name="Barry K."/>
            <person name="Labutti K."/>
            <person name="Kuo R."/>
            <person name="Ohm R.A."/>
            <person name="Bhattacharya S.S."/>
            <person name="Shirouzu T."/>
            <person name="Yoshinaga Y."/>
            <person name="Martin F.M."/>
            <person name="Grigoriev I.V."/>
            <person name="Hibbett D.S."/>
        </authorList>
    </citation>
    <scope>NUCLEOTIDE SEQUENCE [LARGE SCALE GENOMIC DNA]</scope>
    <source>
        <strain evidence="3 4">L-15889</strain>
    </source>
</reference>
<evidence type="ECO:0000256" key="1">
    <source>
        <dbReference type="SAM" id="MobiDB-lite"/>
    </source>
</evidence>
<dbReference type="PROSITE" id="PS51257">
    <property type="entry name" value="PROKAR_LIPOPROTEIN"/>
    <property type="match status" value="1"/>
</dbReference>
<feature type="region of interest" description="Disordered" evidence="1">
    <location>
        <begin position="47"/>
        <end position="70"/>
    </location>
</feature>
<evidence type="ECO:0000256" key="2">
    <source>
        <dbReference type="SAM" id="SignalP"/>
    </source>
</evidence>
<protein>
    <recommendedName>
        <fullName evidence="5">Secreted protein</fullName>
    </recommendedName>
</protein>
<dbReference type="AlphaFoldDB" id="A0A165QLL0"/>
<feature type="signal peptide" evidence="2">
    <location>
        <begin position="1"/>
        <end position="24"/>
    </location>
</feature>
<proteinExistence type="predicted"/>
<dbReference type="Proteomes" id="UP000076727">
    <property type="component" value="Unassembled WGS sequence"/>
</dbReference>
<evidence type="ECO:0000313" key="3">
    <source>
        <dbReference type="EMBL" id="KZT69632.1"/>
    </source>
</evidence>